<evidence type="ECO:0000313" key="1">
    <source>
        <dbReference type="EMBL" id="KAH8011705.1"/>
    </source>
</evidence>
<reference evidence="1" key="1">
    <citation type="submission" date="2021-08" db="EMBL/GenBank/DDBJ databases">
        <title>The first chromosome-level gecko genome reveals the dynamic sex chromosomes of Neotropical dwarf geckos (Sphaerodactylidae: Sphaerodactylus).</title>
        <authorList>
            <person name="Pinto B.J."/>
            <person name="Keating S.E."/>
            <person name="Gamble T."/>
        </authorList>
    </citation>
    <scope>NUCLEOTIDE SEQUENCE</scope>
    <source>
        <strain evidence="1">TG3544</strain>
    </source>
</reference>
<name>A0ACB8FXJ4_9SAUR</name>
<dbReference type="EMBL" id="CM037626">
    <property type="protein sequence ID" value="KAH8011705.1"/>
    <property type="molecule type" value="Genomic_DNA"/>
</dbReference>
<organism evidence="1 2">
    <name type="scientific">Sphaerodactylus townsendi</name>
    <dbReference type="NCBI Taxonomy" id="933632"/>
    <lineage>
        <taxon>Eukaryota</taxon>
        <taxon>Metazoa</taxon>
        <taxon>Chordata</taxon>
        <taxon>Craniata</taxon>
        <taxon>Vertebrata</taxon>
        <taxon>Euteleostomi</taxon>
        <taxon>Lepidosauria</taxon>
        <taxon>Squamata</taxon>
        <taxon>Bifurcata</taxon>
        <taxon>Gekkota</taxon>
        <taxon>Sphaerodactylidae</taxon>
        <taxon>Sphaerodactylus</taxon>
    </lineage>
</organism>
<comment type="caution">
    <text evidence="1">The sequence shown here is derived from an EMBL/GenBank/DDBJ whole genome shotgun (WGS) entry which is preliminary data.</text>
</comment>
<accession>A0ACB8FXJ4</accession>
<dbReference type="Proteomes" id="UP000827872">
    <property type="component" value="Linkage Group LG13"/>
</dbReference>
<sequence length="305" mass="34778">MFMRAQFDYDPRKDHLIPCKEAGLKFQTGEVIEIINKDDSNWWQGRLADSSSGSAGLIPSLEMQEWRVASTTQGNPGQAQNCSPFGKKKKCKDKYLAKHSSIFDQLDVVSYEEVVRLPAFKRKTLVLIGASGVGRSHIKNTLLSKNPEKFGYPLPYTTRPQKKNEVDGKDYHFVSTEEMTKDISANEFLEFGSYQGNMFGTKFESVHKIHEQDKIAILDIEPQTLKIIRTAEFSPFIVFIAPTDKDQSEALQQLRKDSEAIRSRYAHYFDLSLVNNDVDESLQQLQAAFERACSSTQWVPVSWVY</sequence>
<keyword evidence="2" id="KW-1185">Reference proteome</keyword>
<gene>
    <name evidence="1" type="primary">MPP1_2</name>
    <name evidence="1" type="ORF">K3G42_005988</name>
</gene>
<protein>
    <submittedName>
        <fullName evidence="1">55 kDa erythrocyte membrane protein</fullName>
    </submittedName>
</protein>
<evidence type="ECO:0000313" key="2">
    <source>
        <dbReference type="Proteomes" id="UP000827872"/>
    </source>
</evidence>
<proteinExistence type="predicted"/>